<organism evidence="3">
    <name type="scientific">Streptomyces sp. NBC_00060</name>
    <dbReference type="NCBI Taxonomy" id="2975636"/>
    <lineage>
        <taxon>Bacteria</taxon>
        <taxon>Bacillati</taxon>
        <taxon>Actinomycetota</taxon>
        <taxon>Actinomycetes</taxon>
        <taxon>Kitasatosporales</taxon>
        <taxon>Streptomycetaceae</taxon>
        <taxon>Streptomyces</taxon>
    </lineage>
</organism>
<dbReference type="InterPro" id="IPR002347">
    <property type="entry name" value="SDR_fam"/>
</dbReference>
<dbReference type="SUPFAM" id="SSF51735">
    <property type="entry name" value="NAD(P)-binding Rossmann-fold domains"/>
    <property type="match status" value="1"/>
</dbReference>
<sequence length="261" mass="26728">MTGMNTTITHTTTESPTTRIVVVTGAGTGIGRATARAFADEGAHVLAIGRRAEPLHETAADRGRITPLVADITAEGEPARIIGTALELHGRLDVLVNNAGIVRSGALDTLTPELIAPQIATNLIAPTLLARAALPSLEASGGVIVNVSTSVGQRAWPGNSLYAATKAALEALTRSWAVELAPRGIRVAAVAPGAIDTPIGAHQGLTPERLAALREWQLAHTPLGRIGRPEDVAWAITHLAAPAASFITGVVLPVDGGAVVA</sequence>
<dbReference type="Gene3D" id="3.40.50.720">
    <property type="entry name" value="NAD(P)-binding Rossmann-like Domain"/>
    <property type="match status" value="1"/>
</dbReference>
<dbReference type="PANTHER" id="PTHR43975">
    <property type="entry name" value="ZGC:101858"/>
    <property type="match status" value="1"/>
</dbReference>
<dbReference type="FunFam" id="3.40.50.720:FF:000084">
    <property type="entry name" value="Short-chain dehydrogenase reductase"/>
    <property type="match status" value="1"/>
</dbReference>
<evidence type="ECO:0000313" key="3">
    <source>
        <dbReference type="EMBL" id="WTU44302.1"/>
    </source>
</evidence>
<dbReference type="InterPro" id="IPR036291">
    <property type="entry name" value="NAD(P)-bd_dom_sf"/>
</dbReference>
<dbReference type="Pfam" id="PF13561">
    <property type="entry name" value="adh_short_C2"/>
    <property type="match status" value="1"/>
</dbReference>
<dbReference type="CDD" id="cd05233">
    <property type="entry name" value="SDR_c"/>
    <property type="match status" value="1"/>
</dbReference>
<evidence type="ECO:0000256" key="1">
    <source>
        <dbReference type="ARBA" id="ARBA00023002"/>
    </source>
</evidence>
<reference evidence="3" key="1">
    <citation type="submission" date="2022-10" db="EMBL/GenBank/DDBJ databases">
        <title>The complete genomes of actinobacterial strains from the NBC collection.</title>
        <authorList>
            <person name="Joergensen T.S."/>
            <person name="Alvarez Arevalo M."/>
            <person name="Sterndorff E.B."/>
            <person name="Faurdal D."/>
            <person name="Vuksanovic O."/>
            <person name="Mourched A.-S."/>
            <person name="Charusanti P."/>
            <person name="Shaw S."/>
            <person name="Blin K."/>
            <person name="Weber T."/>
        </authorList>
    </citation>
    <scope>NUCLEOTIDE SEQUENCE</scope>
    <source>
        <strain evidence="3">NBC_00060</strain>
    </source>
</reference>
<dbReference type="GO" id="GO:0016491">
    <property type="term" value="F:oxidoreductase activity"/>
    <property type="evidence" value="ECO:0007669"/>
    <property type="project" value="UniProtKB-KW"/>
</dbReference>
<dbReference type="PRINTS" id="PR00080">
    <property type="entry name" value="SDRFAMILY"/>
</dbReference>
<gene>
    <name evidence="3" type="ORF">OHV25_34335</name>
</gene>
<evidence type="ECO:0000259" key="2">
    <source>
        <dbReference type="SMART" id="SM00822"/>
    </source>
</evidence>
<name>A0AAU2HAN5_9ACTN</name>
<protein>
    <submittedName>
        <fullName evidence="3">SDR family oxidoreductase</fullName>
    </submittedName>
</protein>
<dbReference type="SMART" id="SM00822">
    <property type="entry name" value="PKS_KR"/>
    <property type="match status" value="1"/>
</dbReference>
<dbReference type="InterPro" id="IPR057326">
    <property type="entry name" value="KR_dom"/>
</dbReference>
<dbReference type="EMBL" id="CP108253">
    <property type="protein sequence ID" value="WTU44302.1"/>
    <property type="molecule type" value="Genomic_DNA"/>
</dbReference>
<proteinExistence type="predicted"/>
<accession>A0AAU2HAN5</accession>
<dbReference type="PRINTS" id="PR00081">
    <property type="entry name" value="GDHRDH"/>
</dbReference>
<feature type="domain" description="Ketoreductase" evidence="2">
    <location>
        <begin position="19"/>
        <end position="221"/>
    </location>
</feature>
<dbReference type="AlphaFoldDB" id="A0AAU2HAN5"/>
<dbReference type="PANTHER" id="PTHR43975:SF2">
    <property type="entry name" value="EG:BACR7A4.14 PROTEIN-RELATED"/>
    <property type="match status" value="1"/>
</dbReference>
<keyword evidence="1" id="KW-0560">Oxidoreductase</keyword>